<comment type="function">
    <text evidence="8">Involved in pre-mRNA splicing.</text>
</comment>
<dbReference type="STRING" id="37546.A0A1B0GBZ5"/>
<keyword evidence="7 8" id="KW-0539">Nucleus</keyword>
<dbReference type="GO" id="GO:0030628">
    <property type="term" value="F:pre-mRNA 3'-splice site binding"/>
    <property type="evidence" value="ECO:0007669"/>
    <property type="project" value="UniProtKB-UniRule"/>
</dbReference>
<name>A0A1B0GBZ5_GLOMM</name>
<keyword evidence="6 8" id="KW-0508">mRNA splicing</keyword>
<feature type="domain" description="Pre-mRNA-splicing factor SLU7" evidence="10">
    <location>
        <begin position="110"/>
        <end position="237"/>
    </location>
</feature>
<keyword evidence="12" id="KW-1185">Reference proteome</keyword>
<keyword evidence="4 8" id="KW-0507">mRNA processing</keyword>
<accession>A0A1B0GBZ5</accession>
<evidence type="ECO:0000256" key="7">
    <source>
        <dbReference type="ARBA" id="ARBA00023242"/>
    </source>
</evidence>
<keyword evidence="5 8" id="KW-0747">Spliceosome</keyword>
<dbReference type="Proteomes" id="UP000092444">
    <property type="component" value="Unassembled WGS sequence"/>
</dbReference>
<comment type="similarity">
    <text evidence="2 8">Belongs to the SLU7 family.</text>
</comment>
<evidence type="ECO:0000256" key="9">
    <source>
        <dbReference type="SAM" id="MobiDB-lite"/>
    </source>
</evidence>
<evidence type="ECO:0000256" key="4">
    <source>
        <dbReference type="ARBA" id="ARBA00022664"/>
    </source>
</evidence>
<evidence type="ECO:0000256" key="8">
    <source>
        <dbReference type="RuleBase" id="RU367071"/>
    </source>
</evidence>
<evidence type="ECO:0000256" key="6">
    <source>
        <dbReference type="ARBA" id="ARBA00023187"/>
    </source>
</evidence>
<evidence type="ECO:0000256" key="3">
    <source>
        <dbReference type="ARBA" id="ARBA00021377"/>
    </source>
</evidence>
<dbReference type="InterPro" id="IPR021715">
    <property type="entry name" value="Slu7_dom"/>
</dbReference>
<dbReference type="EnsemblMetazoa" id="GMOY010826-RA">
    <property type="protein sequence ID" value="GMOY010826-PA"/>
    <property type="gene ID" value="GMOY010826"/>
</dbReference>
<sequence>MFIIHSKETVGGEEPNKKSREECRMPKGLEEARKASTAPAAVDGEGRDINPYILQYIANARWYYAAQDTSRLVTKFRKGACKNCGAMTHNHKDCLETPREVLAKYANSLVVHEYVKVEEAKRQLKAEKLTDSGAEISDDDSNEDKYDDEVDTPGTKVDSEQRITVRNLRIREDTAKYRRNSDPNSTYYDPVTRSMRDNPYPQVLAEESEFDGENFVRFTGDTTKHAAARLFAWMKHSVNRLWQDLSKCVERRLDNLKTIAGKEDSLENRLLAWEEALARLH</sequence>
<dbReference type="Pfam" id="PF11708">
    <property type="entry name" value="Slu7"/>
    <property type="match status" value="1"/>
</dbReference>
<evidence type="ECO:0000313" key="12">
    <source>
        <dbReference type="Proteomes" id="UP000092444"/>
    </source>
</evidence>
<dbReference type="PhylomeDB" id="A0A1B0GBZ5"/>
<dbReference type="PANTHER" id="PTHR12942:SF2">
    <property type="entry name" value="PRE-MRNA-SPLICING FACTOR SLU7"/>
    <property type="match status" value="1"/>
</dbReference>
<evidence type="ECO:0000313" key="11">
    <source>
        <dbReference type="EnsemblMetazoa" id="GMOY010826-PA"/>
    </source>
</evidence>
<evidence type="ECO:0000256" key="5">
    <source>
        <dbReference type="ARBA" id="ARBA00022728"/>
    </source>
</evidence>
<dbReference type="EMBL" id="CCAG010018954">
    <property type="status" value="NOT_ANNOTATED_CDS"/>
    <property type="molecule type" value="Genomic_DNA"/>
</dbReference>
<dbReference type="GO" id="GO:0000398">
    <property type="term" value="P:mRNA splicing, via spliceosome"/>
    <property type="evidence" value="ECO:0007669"/>
    <property type="project" value="UniProtKB-UniRule"/>
</dbReference>
<dbReference type="AlphaFoldDB" id="A0A1B0GBZ5"/>
<feature type="region of interest" description="Disordered" evidence="9">
    <location>
        <begin position="1"/>
        <end position="22"/>
    </location>
</feature>
<evidence type="ECO:0000256" key="1">
    <source>
        <dbReference type="ARBA" id="ARBA00004123"/>
    </source>
</evidence>
<comment type="subcellular location">
    <subcellularLocation>
        <location evidence="1 8">Nucleus</location>
    </subcellularLocation>
</comment>
<comment type="subunit">
    <text evidence="8">Associated with the spliceosome.</text>
</comment>
<protein>
    <recommendedName>
        <fullName evidence="3 8">Pre-mRNA-splicing factor SLU7</fullName>
    </recommendedName>
</protein>
<proteinExistence type="inferred from homology"/>
<dbReference type="PANTHER" id="PTHR12942">
    <property type="entry name" value="STEP II SPLICING FACTOR SLU7"/>
    <property type="match status" value="1"/>
</dbReference>
<reference evidence="11" key="1">
    <citation type="submission" date="2020-05" db="UniProtKB">
        <authorList>
            <consortium name="EnsemblMetazoa"/>
        </authorList>
    </citation>
    <scope>IDENTIFICATION</scope>
    <source>
        <strain evidence="11">Yale</strain>
    </source>
</reference>
<dbReference type="GO" id="GO:0005681">
    <property type="term" value="C:spliceosomal complex"/>
    <property type="evidence" value="ECO:0007669"/>
    <property type="project" value="UniProtKB-UniRule"/>
</dbReference>
<feature type="compositionally biased region" description="Acidic residues" evidence="9">
    <location>
        <begin position="136"/>
        <end position="151"/>
    </location>
</feature>
<evidence type="ECO:0000256" key="2">
    <source>
        <dbReference type="ARBA" id="ARBA00007203"/>
    </source>
</evidence>
<organism evidence="11 12">
    <name type="scientific">Glossina morsitans morsitans</name>
    <name type="common">Savannah tsetse fly</name>
    <dbReference type="NCBI Taxonomy" id="37546"/>
    <lineage>
        <taxon>Eukaryota</taxon>
        <taxon>Metazoa</taxon>
        <taxon>Ecdysozoa</taxon>
        <taxon>Arthropoda</taxon>
        <taxon>Hexapoda</taxon>
        <taxon>Insecta</taxon>
        <taxon>Pterygota</taxon>
        <taxon>Neoptera</taxon>
        <taxon>Endopterygota</taxon>
        <taxon>Diptera</taxon>
        <taxon>Brachycera</taxon>
        <taxon>Muscomorpha</taxon>
        <taxon>Hippoboscoidea</taxon>
        <taxon>Glossinidae</taxon>
        <taxon>Glossina</taxon>
    </lineage>
</organism>
<feature type="region of interest" description="Disordered" evidence="9">
    <location>
        <begin position="128"/>
        <end position="156"/>
    </location>
</feature>
<evidence type="ECO:0000259" key="10">
    <source>
        <dbReference type="Pfam" id="PF11708"/>
    </source>
</evidence>
<dbReference type="VEuPathDB" id="VectorBase:GMOY010826"/>
<dbReference type="InterPro" id="IPR039974">
    <property type="entry name" value="Splicing_factor_SLU7"/>
</dbReference>